<comment type="function">
    <text evidence="1">Multidrug efflux pump.</text>
</comment>
<keyword evidence="9 13" id="KW-1133">Transmembrane helix</keyword>
<feature type="transmembrane region" description="Helical" evidence="13">
    <location>
        <begin position="190"/>
        <end position="208"/>
    </location>
</feature>
<evidence type="ECO:0000256" key="4">
    <source>
        <dbReference type="ARBA" id="ARBA00020268"/>
    </source>
</evidence>
<evidence type="ECO:0000256" key="1">
    <source>
        <dbReference type="ARBA" id="ARBA00003408"/>
    </source>
</evidence>
<dbReference type="AlphaFoldDB" id="A0A2G3ECK0"/>
<organism evidence="14 15">
    <name type="scientific">Pseudobutyrivibrio ruminis</name>
    <dbReference type="NCBI Taxonomy" id="46206"/>
    <lineage>
        <taxon>Bacteria</taxon>
        <taxon>Bacillati</taxon>
        <taxon>Bacillota</taxon>
        <taxon>Clostridia</taxon>
        <taxon>Lachnospirales</taxon>
        <taxon>Lachnospiraceae</taxon>
        <taxon>Pseudobutyrivibrio</taxon>
    </lineage>
</organism>
<evidence type="ECO:0000256" key="11">
    <source>
        <dbReference type="ARBA" id="ARBA00023136"/>
    </source>
</evidence>
<keyword evidence="11 13" id="KW-0472">Membrane</keyword>
<proteinExistence type="inferred from homology"/>
<feature type="transmembrane region" description="Helical" evidence="13">
    <location>
        <begin position="12"/>
        <end position="33"/>
    </location>
</feature>
<name>A0A2G3ECK0_9FIRM</name>
<dbReference type="InterPro" id="IPR050222">
    <property type="entry name" value="MATE_MdtK"/>
</dbReference>
<dbReference type="RefSeq" id="WP_090488190.1">
    <property type="nucleotide sequence ID" value="NZ_PDYH01000010.1"/>
</dbReference>
<keyword evidence="15" id="KW-1185">Reference proteome</keyword>
<evidence type="ECO:0000256" key="6">
    <source>
        <dbReference type="ARBA" id="ARBA00022449"/>
    </source>
</evidence>
<evidence type="ECO:0000256" key="8">
    <source>
        <dbReference type="ARBA" id="ARBA00022692"/>
    </source>
</evidence>
<feature type="transmembrane region" description="Helical" evidence="13">
    <location>
        <begin position="384"/>
        <end position="406"/>
    </location>
</feature>
<dbReference type="GO" id="GO:0006811">
    <property type="term" value="P:monoatomic ion transport"/>
    <property type="evidence" value="ECO:0007669"/>
    <property type="project" value="UniProtKB-KW"/>
</dbReference>
<dbReference type="GO" id="GO:0015297">
    <property type="term" value="F:antiporter activity"/>
    <property type="evidence" value="ECO:0007669"/>
    <property type="project" value="UniProtKB-KW"/>
</dbReference>
<feature type="transmembrane region" description="Helical" evidence="13">
    <location>
        <begin position="353"/>
        <end position="372"/>
    </location>
</feature>
<keyword evidence="10" id="KW-0406">Ion transport</keyword>
<keyword evidence="6" id="KW-0050">Antiport</keyword>
<comment type="subcellular location">
    <subcellularLocation>
        <location evidence="2">Cell membrane</location>
        <topology evidence="2">Multi-pass membrane protein</topology>
    </subcellularLocation>
</comment>
<dbReference type="InterPro" id="IPR048279">
    <property type="entry name" value="MdtK-like"/>
</dbReference>
<evidence type="ECO:0000313" key="15">
    <source>
        <dbReference type="Proteomes" id="UP000224317"/>
    </source>
</evidence>
<sequence>MKKIISDNKYWPIIMLAVPASIEMVFQQVLGLIDNVFISHISDEKLAAVGLCNQIYSLILIIVAAIASGVGILIAQNYGKQDFETIKKIIHDVLKVAVLGAIGLIVIFKVSIRNIVLFMGAEDLVIQYVEQYWNIVIFSLMCSVINSILGSILRAMNNTKTPLVANGVGLLTNTCLNYILIFVAGMDIKGAAIATILSRLLILVLFVIHYRRIGLLSLQNMLMSTDRKLLQNIAMISIPIFIGELAWAIGSFMYNSFYTRIGTFAIVAYQIVFSVEEIFIMFSFGFTVVGFSLVAQHLGKNEVDEAVQKSNLILNAGKISAIIFGILLVIFTWTGVPMMYSDTSATTVAVAKIALSINAGIQIIKIINFILGNGVLKSGGKTKNVMLVDTIATFLGLLFAFILAFYFKMGFWGVFAGKIIEELIRYCLMTALFKSRKWIQSMEEAYT</sequence>
<feature type="transmembrane region" description="Helical" evidence="13">
    <location>
        <begin position="163"/>
        <end position="184"/>
    </location>
</feature>
<evidence type="ECO:0000256" key="10">
    <source>
        <dbReference type="ARBA" id="ARBA00023065"/>
    </source>
</evidence>
<keyword evidence="8 13" id="KW-0812">Transmembrane</keyword>
<evidence type="ECO:0000256" key="3">
    <source>
        <dbReference type="ARBA" id="ARBA00010199"/>
    </source>
</evidence>
<feature type="transmembrane region" description="Helical" evidence="13">
    <location>
        <begin position="53"/>
        <end position="75"/>
    </location>
</feature>
<gene>
    <name evidence="14" type="ORF">CSX00_03495</name>
</gene>
<feature type="transmembrane region" description="Helical" evidence="13">
    <location>
        <begin position="266"/>
        <end position="291"/>
    </location>
</feature>
<dbReference type="GO" id="GO:0042910">
    <property type="term" value="F:xenobiotic transmembrane transporter activity"/>
    <property type="evidence" value="ECO:0007669"/>
    <property type="project" value="InterPro"/>
</dbReference>
<keyword evidence="5" id="KW-0813">Transport</keyword>
<evidence type="ECO:0000313" key="14">
    <source>
        <dbReference type="EMBL" id="PHU41022.1"/>
    </source>
</evidence>
<evidence type="ECO:0000256" key="5">
    <source>
        <dbReference type="ARBA" id="ARBA00022448"/>
    </source>
</evidence>
<feature type="transmembrane region" description="Helical" evidence="13">
    <location>
        <begin position="229"/>
        <end position="254"/>
    </location>
</feature>
<dbReference type="PANTHER" id="PTHR43298">
    <property type="entry name" value="MULTIDRUG RESISTANCE PROTEIN NORM-RELATED"/>
    <property type="match status" value="1"/>
</dbReference>
<feature type="transmembrane region" description="Helical" evidence="13">
    <location>
        <begin position="96"/>
        <end position="120"/>
    </location>
</feature>
<evidence type="ECO:0000256" key="12">
    <source>
        <dbReference type="ARBA" id="ARBA00031636"/>
    </source>
</evidence>
<reference evidence="14" key="1">
    <citation type="submission" date="2017-10" db="EMBL/GenBank/DDBJ databases">
        <title>Resolving the taxonomy of Roseburia spp., Eubacterium rectale and Agathobacter spp. through phylogenomic analysis.</title>
        <authorList>
            <person name="Sheridan P.O."/>
            <person name="Walker A.W."/>
            <person name="Duncan S.H."/>
            <person name="Scott K.P."/>
            <person name="Toole P.W.O."/>
            <person name="Luis P."/>
            <person name="Flint H.J."/>
        </authorList>
    </citation>
    <scope>NUCLEOTIDE SEQUENCE [LARGE SCALE GENOMIC DNA]</scope>
    <source>
        <strain evidence="14">JK10</strain>
    </source>
</reference>
<accession>A0A2G3ECK0</accession>
<keyword evidence="7" id="KW-1003">Cell membrane</keyword>
<dbReference type="PIRSF" id="PIRSF006603">
    <property type="entry name" value="DinF"/>
    <property type="match status" value="1"/>
</dbReference>
<dbReference type="EMBL" id="PDYH01000010">
    <property type="protein sequence ID" value="PHU41022.1"/>
    <property type="molecule type" value="Genomic_DNA"/>
</dbReference>
<dbReference type="Pfam" id="PF01554">
    <property type="entry name" value="MatE"/>
    <property type="match status" value="2"/>
</dbReference>
<evidence type="ECO:0000256" key="7">
    <source>
        <dbReference type="ARBA" id="ARBA00022475"/>
    </source>
</evidence>
<dbReference type="NCBIfam" id="TIGR00797">
    <property type="entry name" value="matE"/>
    <property type="match status" value="1"/>
</dbReference>
<dbReference type="Proteomes" id="UP000224317">
    <property type="component" value="Unassembled WGS sequence"/>
</dbReference>
<dbReference type="GO" id="GO:0005886">
    <property type="term" value="C:plasma membrane"/>
    <property type="evidence" value="ECO:0007669"/>
    <property type="project" value="UniProtKB-SubCell"/>
</dbReference>
<protein>
    <recommendedName>
        <fullName evidence="4">Probable multidrug resistance protein NorM</fullName>
    </recommendedName>
    <alternativeName>
        <fullName evidence="12">Multidrug-efflux transporter</fullName>
    </alternativeName>
</protein>
<feature type="transmembrane region" description="Helical" evidence="13">
    <location>
        <begin position="312"/>
        <end position="333"/>
    </location>
</feature>
<dbReference type="PANTHER" id="PTHR43298:SF2">
    <property type="entry name" value="FMN_FAD EXPORTER YEEO-RELATED"/>
    <property type="match status" value="1"/>
</dbReference>
<evidence type="ECO:0000256" key="2">
    <source>
        <dbReference type="ARBA" id="ARBA00004651"/>
    </source>
</evidence>
<evidence type="ECO:0000256" key="13">
    <source>
        <dbReference type="SAM" id="Phobius"/>
    </source>
</evidence>
<comment type="caution">
    <text evidence="14">The sequence shown here is derived from an EMBL/GenBank/DDBJ whole genome shotgun (WGS) entry which is preliminary data.</text>
</comment>
<dbReference type="InterPro" id="IPR002528">
    <property type="entry name" value="MATE_fam"/>
</dbReference>
<feature type="transmembrane region" description="Helical" evidence="13">
    <location>
        <begin position="132"/>
        <end position="156"/>
    </location>
</feature>
<evidence type="ECO:0000256" key="9">
    <source>
        <dbReference type="ARBA" id="ARBA00022989"/>
    </source>
</evidence>
<comment type="similarity">
    <text evidence="3">Belongs to the multi antimicrobial extrusion (MATE) (TC 2.A.66.1) family.</text>
</comment>